<sequence>MSSVRNADLIEKMTSADKDFRFMAINDIMESLKNKSITLDDTTENQLITNLLKLLNDTNAEVQNLDVKCIALLVNYLAQPRLFSTLDALCKKISEGEEENLRDISAIALRSSIIDFNSLKNVSFHGVVDRLMPQMISILASKSDYSVYEQLLDIISHMFRRTGNKLEFNYDGLNDVLFKHAESDKYGIRRRAQQALAMYAEVVDNNQFKTIVDRVYACCKKYISNTALLKTYVLTTTAICKNSGHRFQQFIPAFAELFLQICNRSQEDELREVALGAFEMFFSRCPEAVAPYVDQISKVVTALLSYDPNYSYDDSDVEDDAKMDVDDASVGGESDDDGDSDDYSDDEDVSWKVRRASAKCIESIITNRHDLLKNYDTFGKLLIKRMIEREDNVKQDIMNAYLALIRQTRLLIPDSVIPWSLRVDSSCMYEKISMETFNEFINEDENRKKIFDALHEQIPSLIRRISSAQKTKNMVVLEKTFVLLAALVTSYPASIGSNLPQLSRGIKQSLNDRDVSSEAIEVINSLICSMANSSATMNQKLLEQIYNLLISKFQVTDMDQEVKDKTTFGIGFFVSSFGDSLGSQLDKCLPLLADRLNNEISRQSALKALTIIARSEKNFSMASVIPSISSHFGEFLRKSNRTLRINTLSLAIAIAERKKPGNFEGVDLASTFVEIPLILCDTDLQITQKALHLAALLVAQHPQQIGSVSPVLEAVIILTKSALVQGKTQKTLLEFLDVYARSDVGSKPDFREFVGQFMEYVSSWKCFSRPAFLTVAKSIATLARENKVSTVLPLTKELEKIILKGQTIEVKILSILIIGELGRFFPAVYGEKNSIK</sequence>
<dbReference type="Proteomes" id="UP000887580">
    <property type="component" value="Unplaced"/>
</dbReference>
<evidence type="ECO:0000313" key="2">
    <source>
        <dbReference type="WBParaSite" id="PS1159_v2.g8002.t1"/>
    </source>
</evidence>
<dbReference type="WBParaSite" id="PS1159_v2.g8002.t1">
    <property type="protein sequence ID" value="PS1159_v2.g8002.t1"/>
    <property type="gene ID" value="PS1159_v2.g8002"/>
</dbReference>
<accession>A0AC35GRE0</accession>
<reference evidence="2" key="1">
    <citation type="submission" date="2022-11" db="UniProtKB">
        <authorList>
            <consortium name="WormBaseParasite"/>
        </authorList>
    </citation>
    <scope>IDENTIFICATION</scope>
</reference>
<proteinExistence type="predicted"/>
<organism evidence="1 2">
    <name type="scientific">Panagrolaimus sp. PS1159</name>
    <dbReference type="NCBI Taxonomy" id="55785"/>
    <lineage>
        <taxon>Eukaryota</taxon>
        <taxon>Metazoa</taxon>
        <taxon>Ecdysozoa</taxon>
        <taxon>Nematoda</taxon>
        <taxon>Chromadorea</taxon>
        <taxon>Rhabditida</taxon>
        <taxon>Tylenchina</taxon>
        <taxon>Panagrolaimomorpha</taxon>
        <taxon>Panagrolaimoidea</taxon>
        <taxon>Panagrolaimidae</taxon>
        <taxon>Panagrolaimus</taxon>
    </lineage>
</organism>
<name>A0AC35GRE0_9BILA</name>
<protein>
    <submittedName>
        <fullName evidence="2">Cullin-associated NEDD8-dissociated protein 1</fullName>
    </submittedName>
</protein>
<evidence type="ECO:0000313" key="1">
    <source>
        <dbReference type="Proteomes" id="UP000887580"/>
    </source>
</evidence>